<reference evidence="1" key="1">
    <citation type="submission" date="2018-04" db="EMBL/GenBank/DDBJ databases">
        <title>Draft genome sequence of the Candidatus Spirobacillus cienkowskii, a pathogen of freshwater Daphnia species, reconstructed from hemolymph metagenomic reads.</title>
        <authorList>
            <person name="Bresciani L."/>
            <person name="Lemos L.N."/>
            <person name="Wale N."/>
            <person name="Lin J.Y."/>
            <person name="Fernandes G.R."/>
            <person name="Duffy M.A."/>
            <person name="Rodrigues J.M."/>
        </authorList>
    </citation>
    <scope>NUCLEOTIDE SEQUENCE [LARGE SCALE GENOMIC DNA]</scope>
    <source>
        <strain evidence="1">Binning01</strain>
    </source>
</reference>
<evidence type="ECO:0000313" key="2">
    <source>
        <dbReference type="Proteomes" id="UP000253934"/>
    </source>
</evidence>
<dbReference type="PANTHER" id="PTHR10138">
    <property type="entry name" value="TRYPTOPHAN 2,3-DIOXYGENASE"/>
    <property type="match status" value="1"/>
</dbReference>
<dbReference type="InterPro" id="IPR037217">
    <property type="entry name" value="Trp/Indoleamine_2_3_dOase-like"/>
</dbReference>
<dbReference type="GO" id="GO:0020037">
    <property type="term" value="F:heme binding"/>
    <property type="evidence" value="ECO:0007669"/>
    <property type="project" value="InterPro"/>
</dbReference>
<protein>
    <submittedName>
        <fullName evidence="1">Tryptophan 2,3-dioxygenase</fullName>
    </submittedName>
</protein>
<dbReference type="GO" id="GO:0019441">
    <property type="term" value="P:L-tryptophan catabolic process to kynurenine"/>
    <property type="evidence" value="ECO:0007669"/>
    <property type="project" value="InterPro"/>
</dbReference>
<dbReference type="GO" id="GO:0046872">
    <property type="term" value="F:metal ion binding"/>
    <property type="evidence" value="ECO:0007669"/>
    <property type="project" value="InterPro"/>
</dbReference>
<gene>
    <name evidence="1" type="ORF">DCC88_07150</name>
</gene>
<comment type="caution">
    <text evidence="1">The sequence shown here is derived from an EMBL/GenBank/DDBJ whole genome shotgun (WGS) entry which is preliminary data.</text>
</comment>
<dbReference type="SUPFAM" id="SSF140959">
    <property type="entry name" value="Indolic compounds 2,3-dioxygenase-like"/>
    <property type="match status" value="1"/>
</dbReference>
<evidence type="ECO:0000313" key="1">
    <source>
        <dbReference type="EMBL" id="RDB36061.1"/>
    </source>
</evidence>
<keyword evidence="2" id="KW-1185">Reference proteome</keyword>
<proteinExistence type="predicted"/>
<dbReference type="AlphaFoldDB" id="A0A369KN54"/>
<dbReference type="EMBL" id="QOVW01000068">
    <property type="protein sequence ID" value="RDB36061.1"/>
    <property type="molecule type" value="Genomic_DNA"/>
</dbReference>
<dbReference type="InterPro" id="IPR004981">
    <property type="entry name" value="Trp_2_3_dOase"/>
</dbReference>
<dbReference type="Gene3D" id="1.20.58.480">
    <property type="match status" value="2"/>
</dbReference>
<dbReference type="PANTHER" id="PTHR10138:SF0">
    <property type="entry name" value="TRYPTOPHAN 2,3-DIOXYGENASE"/>
    <property type="match status" value="1"/>
</dbReference>
<dbReference type="Pfam" id="PF03301">
    <property type="entry name" value="Trp_dioxygenase"/>
    <property type="match status" value="1"/>
</dbReference>
<organism evidence="1 2">
    <name type="scientific">Spirobacillus cienkowskii</name>
    <dbReference type="NCBI Taxonomy" id="495820"/>
    <lineage>
        <taxon>Bacteria</taxon>
        <taxon>Pseudomonadati</taxon>
        <taxon>Bdellovibrionota</taxon>
        <taxon>Oligoflexia</taxon>
        <taxon>Silvanigrellales</taxon>
        <taxon>Spirobacillus</taxon>
    </lineage>
</organism>
<sequence>MTELNHELIRSIEAQGNSDYEIYLQTKQLLSLQTSYEQLCNPDELQFQIVHQSEELLFKLLNHTLLEIHKNLLEQNVNKILSLFQRAHLAQSNILSIIELLHTMSPKAYQEIRLKLGNGSGQDSPGFNIFLKIAPILWKTFKKIYLENSDEKIEKIYNSNFNHCDTYLIAEAFLELDDKYNKFLYFHIKLIGRSIGLNAYSLKGNIVSALNNRISRSLFPELLEIRSQMTALWGNTYGVKRNSITPEQKVDAVL</sequence>
<dbReference type="GO" id="GO:0004833">
    <property type="term" value="F:L-tryptophan 2,3-dioxygenase activity"/>
    <property type="evidence" value="ECO:0007669"/>
    <property type="project" value="InterPro"/>
</dbReference>
<name>A0A369KN54_9BACT</name>
<dbReference type="Proteomes" id="UP000253934">
    <property type="component" value="Unassembled WGS sequence"/>
</dbReference>
<dbReference type="GO" id="GO:0019442">
    <property type="term" value="P:L-tryptophan catabolic process to acetyl-CoA"/>
    <property type="evidence" value="ECO:0007669"/>
    <property type="project" value="TreeGrafter"/>
</dbReference>
<accession>A0A369KN54</accession>